<keyword evidence="3" id="KW-1185">Reference proteome</keyword>
<feature type="region of interest" description="Disordered" evidence="1">
    <location>
        <begin position="92"/>
        <end position="139"/>
    </location>
</feature>
<reference evidence="2 3" key="2">
    <citation type="journal article" date="2017" name="Genome Biol.">
        <title>New reference genome sequences of hot pepper reveal the massive evolution of plant disease-resistance genes by retroduplication.</title>
        <authorList>
            <person name="Kim S."/>
            <person name="Park J."/>
            <person name="Yeom S.I."/>
            <person name="Kim Y.M."/>
            <person name="Seo E."/>
            <person name="Kim K.T."/>
            <person name="Kim M.S."/>
            <person name="Lee J.M."/>
            <person name="Cheong K."/>
            <person name="Shin H.S."/>
            <person name="Kim S.B."/>
            <person name="Han K."/>
            <person name="Lee J."/>
            <person name="Park M."/>
            <person name="Lee H.A."/>
            <person name="Lee H.Y."/>
            <person name="Lee Y."/>
            <person name="Oh S."/>
            <person name="Lee J.H."/>
            <person name="Choi E."/>
            <person name="Choi E."/>
            <person name="Lee S.E."/>
            <person name="Jeon J."/>
            <person name="Kim H."/>
            <person name="Choi G."/>
            <person name="Song H."/>
            <person name="Lee J."/>
            <person name="Lee S.C."/>
            <person name="Kwon J.K."/>
            <person name="Lee H.Y."/>
            <person name="Koo N."/>
            <person name="Hong Y."/>
            <person name="Kim R.W."/>
            <person name="Kang W.H."/>
            <person name="Huh J.H."/>
            <person name="Kang B.C."/>
            <person name="Yang T.J."/>
            <person name="Lee Y.H."/>
            <person name="Bennetzen J.L."/>
            <person name="Choi D."/>
        </authorList>
    </citation>
    <scope>NUCLEOTIDE SEQUENCE [LARGE SCALE GENOMIC DNA]</scope>
    <source>
        <strain evidence="3">cv. CM334</strain>
    </source>
</reference>
<accession>A0A2G2ZAN7</accession>
<gene>
    <name evidence="2" type="ORF">T459_16987</name>
</gene>
<evidence type="ECO:0000313" key="2">
    <source>
        <dbReference type="EMBL" id="PHT78935.1"/>
    </source>
</evidence>
<reference evidence="2 3" key="1">
    <citation type="journal article" date="2014" name="Nat. Genet.">
        <title>Genome sequence of the hot pepper provides insights into the evolution of pungency in Capsicum species.</title>
        <authorList>
            <person name="Kim S."/>
            <person name="Park M."/>
            <person name="Yeom S.I."/>
            <person name="Kim Y.M."/>
            <person name="Lee J.M."/>
            <person name="Lee H.A."/>
            <person name="Seo E."/>
            <person name="Choi J."/>
            <person name="Cheong K."/>
            <person name="Kim K.T."/>
            <person name="Jung K."/>
            <person name="Lee G.W."/>
            <person name="Oh S.K."/>
            <person name="Bae C."/>
            <person name="Kim S.B."/>
            <person name="Lee H.Y."/>
            <person name="Kim S.Y."/>
            <person name="Kim M.S."/>
            <person name="Kang B.C."/>
            <person name="Jo Y.D."/>
            <person name="Yang H.B."/>
            <person name="Jeong H.J."/>
            <person name="Kang W.H."/>
            <person name="Kwon J.K."/>
            <person name="Shin C."/>
            <person name="Lim J.Y."/>
            <person name="Park J.H."/>
            <person name="Huh J.H."/>
            <person name="Kim J.S."/>
            <person name="Kim B.D."/>
            <person name="Cohen O."/>
            <person name="Paran I."/>
            <person name="Suh M.C."/>
            <person name="Lee S.B."/>
            <person name="Kim Y.K."/>
            <person name="Shin Y."/>
            <person name="Noh S.J."/>
            <person name="Park J."/>
            <person name="Seo Y.S."/>
            <person name="Kwon S.Y."/>
            <person name="Kim H.A."/>
            <person name="Park J.M."/>
            <person name="Kim H.J."/>
            <person name="Choi S.B."/>
            <person name="Bosland P.W."/>
            <person name="Reeves G."/>
            <person name="Jo S.H."/>
            <person name="Lee B.W."/>
            <person name="Cho H.T."/>
            <person name="Choi H.S."/>
            <person name="Lee M.S."/>
            <person name="Yu Y."/>
            <person name="Do Choi Y."/>
            <person name="Park B.S."/>
            <person name="van Deynze A."/>
            <person name="Ashrafi H."/>
            <person name="Hill T."/>
            <person name="Kim W.T."/>
            <person name="Pai H.S."/>
            <person name="Ahn H.K."/>
            <person name="Yeam I."/>
            <person name="Giovannoni J.J."/>
            <person name="Rose J.K."/>
            <person name="Sorensen I."/>
            <person name="Lee S.J."/>
            <person name="Kim R.W."/>
            <person name="Choi I.Y."/>
            <person name="Choi B.S."/>
            <person name="Lim J.S."/>
            <person name="Lee Y.H."/>
            <person name="Choi D."/>
        </authorList>
    </citation>
    <scope>NUCLEOTIDE SEQUENCE [LARGE SCALE GENOMIC DNA]</scope>
    <source>
        <strain evidence="3">cv. CM334</strain>
    </source>
</reference>
<organism evidence="2 3">
    <name type="scientific">Capsicum annuum</name>
    <name type="common">Capsicum pepper</name>
    <dbReference type="NCBI Taxonomy" id="4072"/>
    <lineage>
        <taxon>Eukaryota</taxon>
        <taxon>Viridiplantae</taxon>
        <taxon>Streptophyta</taxon>
        <taxon>Embryophyta</taxon>
        <taxon>Tracheophyta</taxon>
        <taxon>Spermatophyta</taxon>
        <taxon>Magnoliopsida</taxon>
        <taxon>eudicotyledons</taxon>
        <taxon>Gunneridae</taxon>
        <taxon>Pentapetalae</taxon>
        <taxon>asterids</taxon>
        <taxon>lamiids</taxon>
        <taxon>Solanales</taxon>
        <taxon>Solanaceae</taxon>
        <taxon>Solanoideae</taxon>
        <taxon>Capsiceae</taxon>
        <taxon>Capsicum</taxon>
    </lineage>
</organism>
<protein>
    <submittedName>
        <fullName evidence="2">Uncharacterized protein</fullName>
    </submittedName>
</protein>
<dbReference type="Gramene" id="PHT78935">
    <property type="protein sequence ID" value="PHT78935"/>
    <property type="gene ID" value="T459_16987"/>
</dbReference>
<dbReference type="EMBL" id="AYRZ02000006">
    <property type="protein sequence ID" value="PHT78935.1"/>
    <property type="molecule type" value="Genomic_DNA"/>
</dbReference>
<name>A0A2G2ZAN7_CAPAN</name>
<evidence type="ECO:0000256" key="1">
    <source>
        <dbReference type="SAM" id="MobiDB-lite"/>
    </source>
</evidence>
<dbReference type="PANTHER" id="PTHR47592:SF27">
    <property type="entry name" value="OS08G0421700 PROTEIN"/>
    <property type="match status" value="1"/>
</dbReference>
<proteinExistence type="predicted"/>
<dbReference type="OMA" id="HDARTTM"/>
<comment type="caution">
    <text evidence="2">The sequence shown here is derived from an EMBL/GenBank/DDBJ whole genome shotgun (WGS) entry which is preliminary data.</text>
</comment>
<dbReference type="AlphaFoldDB" id="A0A2G2ZAN7"/>
<evidence type="ECO:0000313" key="3">
    <source>
        <dbReference type="Proteomes" id="UP000222542"/>
    </source>
</evidence>
<sequence length="157" mass="17871">MTTDSQVHDARTTMEATSIATTIRTNALQAMVPVEKPKKFAGLIVNEAFQVAAIIEKLPPMWKNFKNYFKHKYKEMSVKYLIVRLCIEEDNKATKRKPRENSAINGANTVEDDQNNSKKQKKVGNESNQPKKKFKGKYLNCGKIVHKSMDCHTPKKG</sequence>
<dbReference type="Proteomes" id="UP000222542">
    <property type="component" value="Unassembled WGS sequence"/>
</dbReference>
<dbReference type="PANTHER" id="PTHR47592">
    <property type="entry name" value="PBF68 PROTEIN"/>
    <property type="match status" value="1"/>
</dbReference>